<dbReference type="AlphaFoldDB" id="A0AAV7H6T7"/>
<name>A0AAV7H6T7_DENCH</name>
<sequence length="96" mass="11245">MKPTTDNKESTSTICREDKQTFKRNFSLVNAFPREITEAKPLAKCKIPHLDSYKGKTDLIDNVNCLEWIVSLLDINNALKCRLFFTTFKESPLWWF</sequence>
<evidence type="ECO:0000313" key="1">
    <source>
        <dbReference type="EMBL" id="KAH0463369.1"/>
    </source>
</evidence>
<dbReference type="EMBL" id="JAGFBR010000008">
    <property type="protein sequence ID" value="KAH0463369.1"/>
    <property type="molecule type" value="Genomic_DNA"/>
</dbReference>
<proteinExistence type="predicted"/>
<organism evidence="1 2">
    <name type="scientific">Dendrobium chrysotoxum</name>
    <name type="common">Orchid</name>
    <dbReference type="NCBI Taxonomy" id="161865"/>
    <lineage>
        <taxon>Eukaryota</taxon>
        <taxon>Viridiplantae</taxon>
        <taxon>Streptophyta</taxon>
        <taxon>Embryophyta</taxon>
        <taxon>Tracheophyta</taxon>
        <taxon>Spermatophyta</taxon>
        <taxon>Magnoliopsida</taxon>
        <taxon>Liliopsida</taxon>
        <taxon>Asparagales</taxon>
        <taxon>Orchidaceae</taxon>
        <taxon>Epidendroideae</taxon>
        <taxon>Malaxideae</taxon>
        <taxon>Dendrobiinae</taxon>
        <taxon>Dendrobium</taxon>
    </lineage>
</organism>
<accession>A0AAV7H6T7</accession>
<reference evidence="1 2" key="1">
    <citation type="journal article" date="2021" name="Hortic Res">
        <title>Chromosome-scale assembly of the Dendrobium chrysotoxum genome enhances the understanding of orchid evolution.</title>
        <authorList>
            <person name="Zhang Y."/>
            <person name="Zhang G.Q."/>
            <person name="Zhang D."/>
            <person name="Liu X.D."/>
            <person name="Xu X.Y."/>
            <person name="Sun W.H."/>
            <person name="Yu X."/>
            <person name="Zhu X."/>
            <person name="Wang Z.W."/>
            <person name="Zhao X."/>
            <person name="Zhong W.Y."/>
            <person name="Chen H."/>
            <person name="Yin W.L."/>
            <person name="Huang T."/>
            <person name="Niu S.C."/>
            <person name="Liu Z.J."/>
        </authorList>
    </citation>
    <scope>NUCLEOTIDE SEQUENCE [LARGE SCALE GENOMIC DNA]</scope>
    <source>
        <strain evidence="1">Lindl</strain>
    </source>
</reference>
<protein>
    <submittedName>
        <fullName evidence="1">Uncharacterized protein</fullName>
    </submittedName>
</protein>
<keyword evidence="2" id="KW-1185">Reference proteome</keyword>
<evidence type="ECO:0000313" key="2">
    <source>
        <dbReference type="Proteomes" id="UP000775213"/>
    </source>
</evidence>
<comment type="caution">
    <text evidence="1">The sequence shown here is derived from an EMBL/GenBank/DDBJ whole genome shotgun (WGS) entry which is preliminary data.</text>
</comment>
<dbReference type="Proteomes" id="UP000775213">
    <property type="component" value="Unassembled WGS sequence"/>
</dbReference>
<gene>
    <name evidence="1" type="ORF">IEQ34_007951</name>
</gene>